<dbReference type="EMBL" id="JWIN03000023">
    <property type="protein sequence ID" value="KAB1258630.1"/>
    <property type="molecule type" value="Genomic_DNA"/>
</dbReference>
<dbReference type="Proteomes" id="UP000299084">
    <property type="component" value="Unassembled WGS sequence"/>
</dbReference>
<comment type="similarity">
    <text evidence="3 9">Belongs to the riboflavin transporter family.</text>
</comment>
<comment type="caution">
    <text evidence="9">Lacks conserved residue(s) required for the propagation of feature annotation.</text>
</comment>
<evidence type="ECO:0000256" key="1">
    <source>
        <dbReference type="ARBA" id="ARBA00000215"/>
    </source>
</evidence>
<reference evidence="11 12" key="1">
    <citation type="journal article" date="2019" name="Mol. Ecol. Resour.">
        <title>Improving Illumina assemblies with Hi-C and long reads: an example with the North African dromedary.</title>
        <authorList>
            <person name="Elbers J.P."/>
            <person name="Rogers M.F."/>
            <person name="Perelman P.L."/>
            <person name="Proskuryakova A.A."/>
            <person name="Serdyukova N.A."/>
            <person name="Johnson W.E."/>
            <person name="Horin P."/>
            <person name="Corander J."/>
            <person name="Murphy D."/>
            <person name="Burger P.A."/>
        </authorList>
    </citation>
    <scope>NUCLEOTIDE SEQUENCE [LARGE SCALE GENOMIC DNA]</scope>
    <source>
        <strain evidence="11">Drom800</strain>
        <tissue evidence="11">Blood</tissue>
    </source>
</reference>
<dbReference type="GO" id="GO:0005886">
    <property type="term" value="C:plasma membrane"/>
    <property type="evidence" value="ECO:0007669"/>
    <property type="project" value="UniProtKB-SubCell"/>
</dbReference>
<name>A0A5N4CIN6_CAMDR</name>
<accession>A0A5N4CIN6</accession>
<evidence type="ECO:0000313" key="11">
    <source>
        <dbReference type="EMBL" id="KAB1258630.1"/>
    </source>
</evidence>
<evidence type="ECO:0000256" key="5">
    <source>
        <dbReference type="ARBA" id="ARBA00022475"/>
    </source>
</evidence>
<gene>
    <name evidence="11" type="ORF">Cadr_000023318</name>
</gene>
<evidence type="ECO:0000256" key="10">
    <source>
        <dbReference type="SAM" id="MobiDB-lite"/>
    </source>
</evidence>
<feature type="region of interest" description="Disordered" evidence="10">
    <location>
        <begin position="1"/>
        <end position="25"/>
    </location>
</feature>
<comment type="function">
    <text evidence="9">Plasma membrane transporter mediating the uptake by cells of the water soluble vitamin B2/riboflavin that plays a key role in biochemical oxidation-reduction reactions of the carbohydrate, lipid, and amino acid metabolism.</text>
</comment>
<evidence type="ECO:0000256" key="7">
    <source>
        <dbReference type="ARBA" id="ARBA00022989"/>
    </source>
</evidence>
<dbReference type="Pfam" id="PF06237">
    <property type="entry name" value="SLC52_ribofla_tr"/>
    <property type="match status" value="1"/>
</dbReference>
<dbReference type="PANTHER" id="PTHR12929:SF1">
    <property type="entry name" value="SOLUTE CARRIER FAMILY 52, RIBOFLAVIN TRANSPORTER, MEMBER 2"/>
    <property type="match status" value="1"/>
</dbReference>
<evidence type="ECO:0000256" key="4">
    <source>
        <dbReference type="ARBA" id="ARBA00022448"/>
    </source>
</evidence>
<comment type="catalytic activity">
    <reaction evidence="1 9">
        <text>riboflavin(in) = riboflavin(out)</text>
        <dbReference type="Rhea" id="RHEA:35015"/>
        <dbReference type="ChEBI" id="CHEBI:57986"/>
    </reaction>
</comment>
<keyword evidence="4 9" id="KW-0813">Transport</keyword>
<keyword evidence="6 9" id="KW-0812">Transmembrane</keyword>
<keyword evidence="5 9" id="KW-1003">Cell membrane</keyword>
<keyword evidence="8 9" id="KW-0472">Membrane</keyword>
<comment type="subcellular location">
    <subcellularLocation>
        <location evidence="2 9">Cell membrane</location>
        <topology evidence="2 9">Multi-pass membrane protein</topology>
    </subcellularLocation>
</comment>
<feature type="transmembrane region" description="Helical" evidence="9">
    <location>
        <begin position="42"/>
        <end position="65"/>
    </location>
</feature>
<organism evidence="11 12">
    <name type="scientific">Camelus dromedarius</name>
    <name type="common">Dromedary</name>
    <name type="synonym">Arabian camel</name>
    <dbReference type="NCBI Taxonomy" id="9838"/>
    <lineage>
        <taxon>Eukaryota</taxon>
        <taxon>Metazoa</taxon>
        <taxon>Chordata</taxon>
        <taxon>Craniata</taxon>
        <taxon>Vertebrata</taxon>
        <taxon>Euteleostomi</taxon>
        <taxon>Mammalia</taxon>
        <taxon>Eutheria</taxon>
        <taxon>Laurasiatheria</taxon>
        <taxon>Artiodactyla</taxon>
        <taxon>Tylopoda</taxon>
        <taxon>Camelidae</taxon>
        <taxon>Camelus</taxon>
    </lineage>
</organism>
<evidence type="ECO:0000256" key="3">
    <source>
        <dbReference type="ARBA" id="ARBA00006366"/>
    </source>
</evidence>
<evidence type="ECO:0000256" key="6">
    <source>
        <dbReference type="ARBA" id="ARBA00022692"/>
    </source>
</evidence>
<sequence length="141" mass="14411">SSLGLTGSTRARPPGADPPAGSPLSRGSWAVTNGIACLNGRLAYLAVVLGTATNPVACFLAIGMLCRSLAGLGYLSVLGMLFGAYLMVLTILSFCPVLVVTSVGVVLVVVSWVVSGHVLILEGGCQLPAAWLGGWGSRHCW</sequence>
<dbReference type="PANTHER" id="PTHR12929">
    <property type="entry name" value="SOLUTE CARRIER FAMILY 52"/>
    <property type="match status" value="1"/>
</dbReference>
<evidence type="ECO:0000256" key="9">
    <source>
        <dbReference type="RuleBase" id="RU368035"/>
    </source>
</evidence>
<feature type="non-terminal residue" evidence="11">
    <location>
        <position position="1"/>
    </location>
</feature>
<evidence type="ECO:0000313" key="12">
    <source>
        <dbReference type="Proteomes" id="UP000299084"/>
    </source>
</evidence>
<dbReference type="AlphaFoldDB" id="A0A5N4CIN6"/>
<feature type="transmembrane region" description="Helical" evidence="9">
    <location>
        <begin position="72"/>
        <end position="92"/>
    </location>
</feature>
<keyword evidence="12" id="KW-1185">Reference proteome</keyword>
<proteinExistence type="inferred from homology"/>
<keyword evidence="7 9" id="KW-1133">Transmembrane helix</keyword>
<protein>
    <recommendedName>
        <fullName evidence="9">Riboflavin transporter</fullName>
    </recommendedName>
</protein>
<evidence type="ECO:0000256" key="8">
    <source>
        <dbReference type="ARBA" id="ARBA00023136"/>
    </source>
</evidence>
<dbReference type="GO" id="GO:0032217">
    <property type="term" value="F:riboflavin transmembrane transporter activity"/>
    <property type="evidence" value="ECO:0007669"/>
    <property type="project" value="UniProtKB-UniRule"/>
</dbReference>
<dbReference type="InterPro" id="IPR009357">
    <property type="entry name" value="Riboflavin_transptr"/>
</dbReference>
<feature type="transmembrane region" description="Helical" evidence="9">
    <location>
        <begin position="98"/>
        <end position="121"/>
    </location>
</feature>
<evidence type="ECO:0000256" key="2">
    <source>
        <dbReference type="ARBA" id="ARBA00004651"/>
    </source>
</evidence>
<comment type="caution">
    <text evidence="11">The sequence shown here is derived from an EMBL/GenBank/DDBJ whole genome shotgun (WGS) entry which is preliminary data.</text>
</comment>